<reference evidence="9 10" key="1">
    <citation type="submission" date="2019-03" db="EMBL/GenBank/DDBJ databases">
        <title>Metabolic potential of uncultured bacteria and archaea associated with petroleum seepage in deep-sea sediments.</title>
        <authorList>
            <person name="Dong X."/>
            <person name="Hubert C."/>
        </authorList>
    </citation>
    <scope>NUCLEOTIDE SEQUENCE [LARGE SCALE GENOMIC DNA]</scope>
    <source>
        <strain evidence="9">E44_bin3</strain>
    </source>
</reference>
<dbReference type="EMBL" id="SOJT01000074">
    <property type="protein sequence ID" value="TET29551.1"/>
    <property type="molecule type" value="Genomic_DNA"/>
</dbReference>
<dbReference type="InterPro" id="IPR003156">
    <property type="entry name" value="DHHA1_dom"/>
</dbReference>
<accession>A0A523THX9</accession>
<dbReference type="SUPFAM" id="SSF64182">
    <property type="entry name" value="DHH phosphoesterases"/>
    <property type="match status" value="1"/>
</dbReference>
<evidence type="ECO:0000256" key="5">
    <source>
        <dbReference type="ARBA" id="ARBA00022839"/>
    </source>
</evidence>
<dbReference type="GO" id="GO:0008409">
    <property type="term" value="F:5'-3' exonuclease activity"/>
    <property type="evidence" value="ECO:0007669"/>
    <property type="project" value="InterPro"/>
</dbReference>
<dbReference type="InterPro" id="IPR038763">
    <property type="entry name" value="DHH_sf"/>
</dbReference>
<sequence length="578" mass="65155">MKRNWILPSGVEKEKYHLLSKKLNLSPLLIQTLHNRGIKEENIQEFLNPRLENLCDPFLMKGMDLATERILRAISNREKILIYGDYDVDGISAVSILLLFLRQAKVAGYFYIPHREREGYGLNRNAVKKAHDKGMDLIITCDCGSSSFEEIEYAKDLGVDVIVTDHHQIRGSLSPSCITLNPNQPDCPYPFKELAGVGVVFKLVQALAKKPGMREIDPYQYLDLVALGTIADVVPLRGENRILAKHGLASLKRTSNWGLRALVSVGGLSGEGIDETRVGFVLAPRLNACGRLSLAQKGVKLLLSTSLSEAFRLARDLDRENGKRQRMAEKMRREAEELLPSHKGRVIVLSKRGWHPGVIGLVASYIRKKYFRPVVILSPDGDTARGSARSIPKFSIFEGLESCQDLLLSFGGHRMAAGMRLPVENIPELERRLNYLASQTLSSEDLTPSYSVDARVDLEELDERLFENLELLSPYGPENPAPLFLAEDVYFSSPLRKLSRGCLRTHLTSKKGRKFEVVAFNLENQEKILERQPIMVIFTPRITRFRNKRSHQLEIMGWKEGGEDEGSIQKNQEYTGFS</sequence>
<dbReference type="Proteomes" id="UP000316517">
    <property type="component" value="Unassembled WGS sequence"/>
</dbReference>
<dbReference type="Gene3D" id="3.90.1640.30">
    <property type="match status" value="1"/>
</dbReference>
<evidence type="ECO:0000256" key="2">
    <source>
        <dbReference type="ARBA" id="ARBA00019841"/>
    </source>
</evidence>
<evidence type="ECO:0000259" key="6">
    <source>
        <dbReference type="Pfam" id="PF01368"/>
    </source>
</evidence>
<organism evidence="9 10">
    <name type="scientific">Aerophobetes bacterium</name>
    <dbReference type="NCBI Taxonomy" id="2030807"/>
    <lineage>
        <taxon>Bacteria</taxon>
        <taxon>Candidatus Aerophobota</taxon>
    </lineage>
</organism>
<evidence type="ECO:0000313" key="9">
    <source>
        <dbReference type="EMBL" id="TET29551.1"/>
    </source>
</evidence>
<keyword evidence="3" id="KW-0540">Nuclease</keyword>
<dbReference type="GO" id="GO:0003676">
    <property type="term" value="F:nucleic acid binding"/>
    <property type="evidence" value="ECO:0007669"/>
    <property type="project" value="InterPro"/>
</dbReference>
<keyword evidence="4" id="KW-0378">Hydrolase</keyword>
<evidence type="ECO:0000259" key="8">
    <source>
        <dbReference type="Pfam" id="PF17768"/>
    </source>
</evidence>
<evidence type="ECO:0000313" key="10">
    <source>
        <dbReference type="Proteomes" id="UP000316517"/>
    </source>
</evidence>
<keyword evidence="5 9" id="KW-0269">Exonuclease</keyword>
<feature type="domain" description="RecJ OB" evidence="8">
    <location>
        <begin position="452"/>
        <end position="555"/>
    </location>
</feature>
<protein>
    <recommendedName>
        <fullName evidence="2">Single-stranded-DNA-specific exonuclease RecJ</fullName>
    </recommendedName>
</protein>
<evidence type="ECO:0000256" key="4">
    <source>
        <dbReference type="ARBA" id="ARBA00022801"/>
    </source>
</evidence>
<evidence type="ECO:0000259" key="7">
    <source>
        <dbReference type="Pfam" id="PF02272"/>
    </source>
</evidence>
<comment type="similarity">
    <text evidence="1">Belongs to the RecJ family.</text>
</comment>
<name>A0A523THX9_UNCAE</name>
<dbReference type="Pfam" id="PF01368">
    <property type="entry name" value="DHH"/>
    <property type="match status" value="1"/>
</dbReference>
<dbReference type="InterPro" id="IPR041122">
    <property type="entry name" value="RecJ_OB"/>
</dbReference>
<dbReference type="InterPro" id="IPR001667">
    <property type="entry name" value="DDH_dom"/>
</dbReference>
<evidence type="ECO:0000256" key="3">
    <source>
        <dbReference type="ARBA" id="ARBA00022722"/>
    </source>
</evidence>
<dbReference type="InterPro" id="IPR004610">
    <property type="entry name" value="RecJ"/>
</dbReference>
<feature type="domain" description="DDH" evidence="6">
    <location>
        <begin position="79"/>
        <end position="229"/>
    </location>
</feature>
<dbReference type="Gene3D" id="3.10.310.30">
    <property type="match status" value="1"/>
</dbReference>
<evidence type="ECO:0000256" key="1">
    <source>
        <dbReference type="ARBA" id="ARBA00005915"/>
    </source>
</evidence>
<proteinExistence type="inferred from homology"/>
<dbReference type="Pfam" id="PF02272">
    <property type="entry name" value="DHHA1"/>
    <property type="match status" value="1"/>
</dbReference>
<dbReference type="PANTHER" id="PTHR30255:SF2">
    <property type="entry name" value="SINGLE-STRANDED-DNA-SPECIFIC EXONUCLEASE RECJ"/>
    <property type="match status" value="1"/>
</dbReference>
<feature type="domain" description="DHHA1" evidence="7">
    <location>
        <begin position="345"/>
        <end position="436"/>
    </location>
</feature>
<dbReference type="AlphaFoldDB" id="A0A523THX9"/>
<dbReference type="NCBIfam" id="TIGR00644">
    <property type="entry name" value="recJ"/>
    <property type="match status" value="1"/>
</dbReference>
<dbReference type="GO" id="GO:0006281">
    <property type="term" value="P:DNA repair"/>
    <property type="evidence" value="ECO:0007669"/>
    <property type="project" value="InterPro"/>
</dbReference>
<dbReference type="InterPro" id="IPR051673">
    <property type="entry name" value="SSDNA_exonuclease_RecJ"/>
</dbReference>
<dbReference type="Pfam" id="PF17768">
    <property type="entry name" value="RecJ_OB"/>
    <property type="match status" value="1"/>
</dbReference>
<comment type="caution">
    <text evidence="9">The sequence shown here is derived from an EMBL/GenBank/DDBJ whole genome shotgun (WGS) entry which is preliminary data.</text>
</comment>
<gene>
    <name evidence="9" type="primary">recJ</name>
    <name evidence="9" type="ORF">E3J68_01615</name>
</gene>
<dbReference type="PANTHER" id="PTHR30255">
    <property type="entry name" value="SINGLE-STRANDED-DNA-SPECIFIC EXONUCLEASE RECJ"/>
    <property type="match status" value="1"/>
</dbReference>
<dbReference type="GO" id="GO:0006310">
    <property type="term" value="P:DNA recombination"/>
    <property type="evidence" value="ECO:0007669"/>
    <property type="project" value="InterPro"/>
</dbReference>